<evidence type="ECO:0000256" key="1">
    <source>
        <dbReference type="SAM" id="MobiDB-lite"/>
    </source>
</evidence>
<proteinExistence type="predicted"/>
<dbReference type="Proteomes" id="UP001196413">
    <property type="component" value="Unassembled WGS sequence"/>
</dbReference>
<sequence length="74" mass="8236">MAKSQTRGEGQHPECATRSHPLGGSRGDLLEIKSPRQRHCHKLTHISPAFNDRLAQGAEASRRRLIAFGTMLFD</sequence>
<dbReference type="AlphaFoldDB" id="A0AAD5REY5"/>
<reference evidence="2" key="1">
    <citation type="submission" date="2021-06" db="EMBL/GenBank/DDBJ databases">
        <title>Parelaphostrongylus tenuis whole genome reference sequence.</title>
        <authorList>
            <person name="Garwood T.J."/>
            <person name="Larsen P.A."/>
            <person name="Fountain-Jones N.M."/>
            <person name="Garbe J.R."/>
            <person name="Macchietto M.G."/>
            <person name="Kania S.A."/>
            <person name="Gerhold R.W."/>
            <person name="Richards J.E."/>
            <person name="Wolf T.M."/>
        </authorList>
    </citation>
    <scope>NUCLEOTIDE SEQUENCE</scope>
    <source>
        <strain evidence="2">MNPRO001-30</strain>
        <tissue evidence="2">Meninges</tissue>
    </source>
</reference>
<evidence type="ECO:0000313" key="2">
    <source>
        <dbReference type="EMBL" id="KAJ1374835.1"/>
    </source>
</evidence>
<protein>
    <submittedName>
        <fullName evidence="2">Uncharacterized protein</fullName>
    </submittedName>
</protein>
<accession>A0AAD5REY5</accession>
<organism evidence="2 3">
    <name type="scientific">Parelaphostrongylus tenuis</name>
    <name type="common">Meningeal worm</name>
    <dbReference type="NCBI Taxonomy" id="148309"/>
    <lineage>
        <taxon>Eukaryota</taxon>
        <taxon>Metazoa</taxon>
        <taxon>Ecdysozoa</taxon>
        <taxon>Nematoda</taxon>
        <taxon>Chromadorea</taxon>
        <taxon>Rhabditida</taxon>
        <taxon>Rhabditina</taxon>
        <taxon>Rhabditomorpha</taxon>
        <taxon>Strongyloidea</taxon>
        <taxon>Metastrongylidae</taxon>
        <taxon>Parelaphostrongylus</taxon>
    </lineage>
</organism>
<dbReference type="EMBL" id="JAHQIW010007490">
    <property type="protein sequence ID" value="KAJ1374835.1"/>
    <property type="molecule type" value="Genomic_DNA"/>
</dbReference>
<feature type="region of interest" description="Disordered" evidence="1">
    <location>
        <begin position="1"/>
        <end position="29"/>
    </location>
</feature>
<evidence type="ECO:0000313" key="3">
    <source>
        <dbReference type="Proteomes" id="UP001196413"/>
    </source>
</evidence>
<keyword evidence="3" id="KW-1185">Reference proteome</keyword>
<gene>
    <name evidence="2" type="ORF">KIN20_037937</name>
</gene>
<name>A0AAD5REY5_PARTN</name>
<comment type="caution">
    <text evidence="2">The sequence shown here is derived from an EMBL/GenBank/DDBJ whole genome shotgun (WGS) entry which is preliminary data.</text>
</comment>